<dbReference type="FunFam" id="1.10.275.40:FF:000001">
    <property type="entry name" value="DNA repair helicase (Rad3)"/>
    <property type="match status" value="1"/>
</dbReference>
<dbReference type="GO" id="GO:0005634">
    <property type="term" value="C:nucleus"/>
    <property type="evidence" value="ECO:0007669"/>
    <property type="project" value="UniProtKB-SubCell"/>
</dbReference>
<comment type="subcellular location">
    <subcellularLocation>
        <location evidence="2">Nucleus</location>
    </subcellularLocation>
</comment>
<dbReference type="WBParaSite" id="MhA1_Contig121.frz3.gene37">
    <property type="protein sequence ID" value="MhA1_Contig121.frz3.gene37"/>
    <property type="gene ID" value="MhA1_Contig121.frz3.gene37"/>
</dbReference>
<accession>A0A1I8B0I6</accession>
<evidence type="ECO:0000256" key="5">
    <source>
        <dbReference type="ARBA" id="ARBA00022485"/>
    </source>
</evidence>
<dbReference type="InterPro" id="IPR006555">
    <property type="entry name" value="ATP-dep_Helicase_C"/>
</dbReference>
<evidence type="ECO:0000256" key="10">
    <source>
        <dbReference type="ARBA" id="ARBA00022806"/>
    </source>
</evidence>
<dbReference type="Pfam" id="PF06733">
    <property type="entry name" value="DEAD_2"/>
    <property type="match status" value="1"/>
</dbReference>
<keyword evidence="6" id="KW-0479">Metal-binding</keyword>
<dbReference type="AlphaFoldDB" id="A0A1I8B0I6"/>
<evidence type="ECO:0000256" key="24">
    <source>
        <dbReference type="ARBA" id="ARBA00081072"/>
    </source>
</evidence>
<dbReference type="InterPro" id="IPR002464">
    <property type="entry name" value="DNA/RNA_helicase_DEAH_CS"/>
</dbReference>
<keyword evidence="7" id="KW-0547">Nucleotide-binding</keyword>
<evidence type="ECO:0000256" key="8">
    <source>
        <dbReference type="ARBA" id="ARBA00022763"/>
    </source>
</evidence>
<dbReference type="Gene3D" id="3.40.50.300">
    <property type="entry name" value="P-loop containing nucleotide triphosphate hydrolases"/>
    <property type="match status" value="2"/>
</dbReference>
<evidence type="ECO:0000256" key="19">
    <source>
        <dbReference type="ARBA" id="ARBA00023242"/>
    </source>
</evidence>
<dbReference type="InterPro" id="IPR013020">
    <property type="entry name" value="Rad3/Chl1-like"/>
</dbReference>
<keyword evidence="12" id="KW-0408">Iron</keyword>
<evidence type="ECO:0000256" key="9">
    <source>
        <dbReference type="ARBA" id="ARBA00022801"/>
    </source>
</evidence>
<keyword evidence="8" id="KW-0227">DNA damage</keyword>
<evidence type="ECO:0000256" key="21">
    <source>
        <dbReference type="ARBA" id="ARBA00048954"/>
    </source>
</evidence>
<dbReference type="FunFam" id="3.40.50.300:FF:000135">
    <property type="entry name" value="DNA repair helicase RAD3, putative"/>
    <property type="match status" value="1"/>
</dbReference>
<dbReference type="GO" id="GO:0006289">
    <property type="term" value="P:nucleotide-excision repair"/>
    <property type="evidence" value="ECO:0007669"/>
    <property type="project" value="InterPro"/>
</dbReference>
<evidence type="ECO:0000256" key="18">
    <source>
        <dbReference type="ARBA" id="ARBA00023235"/>
    </source>
</evidence>
<dbReference type="GO" id="GO:0046872">
    <property type="term" value="F:metal ion binding"/>
    <property type="evidence" value="ECO:0007669"/>
    <property type="project" value="UniProtKB-KW"/>
</dbReference>
<comment type="catalytic activity">
    <reaction evidence="21">
        <text>ATP + H2O = ADP + phosphate + H(+)</text>
        <dbReference type="Rhea" id="RHEA:13065"/>
        <dbReference type="ChEBI" id="CHEBI:15377"/>
        <dbReference type="ChEBI" id="CHEBI:15378"/>
        <dbReference type="ChEBI" id="CHEBI:30616"/>
        <dbReference type="ChEBI" id="CHEBI:43474"/>
        <dbReference type="ChEBI" id="CHEBI:456216"/>
        <dbReference type="EC" id="5.6.2.3"/>
    </reaction>
</comment>
<protein>
    <recommendedName>
        <fullName evidence="4">General transcription and DNA repair factor IIH helicase subunit XPD</fullName>
        <ecNumber evidence="20">5.6.2.3</ecNumber>
    </recommendedName>
    <alternativeName>
        <fullName evidence="23">CXPD</fullName>
    </alternativeName>
    <alternativeName>
        <fullName evidence="24">DNA 5'-3' helicase XPD</fullName>
    </alternativeName>
    <alternativeName>
        <fullName evidence="22">DNA excision repair protein ERCC-2</fullName>
    </alternativeName>
    <alternativeName>
        <fullName evidence="25">DNA repair protein complementing XP-D cells</fullName>
    </alternativeName>
    <alternativeName>
        <fullName evidence="26">Xeroderma pigmentosum group D-complementing protein</fullName>
    </alternativeName>
</protein>
<dbReference type="InterPro" id="IPR001945">
    <property type="entry name" value="RAD3/XPD"/>
</dbReference>
<keyword evidence="14" id="KW-0805">Transcription regulation</keyword>
<dbReference type="InterPro" id="IPR010614">
    <property type="entry name" value="RAD3-like_helicase_DEAD"/>
</dbReference>
<evidence type="ECO:0000256" key="6">
    <source>
        <dbReference type="ARBA" id="ARBA00022723"/>
    </source>
</evidence>
<keyword evidence="10" id="KW-0347">Helicase</keyword>
<dbReference type="GO" id="GO:0051539">
    <property type="term" value="F:4 iron, 4 sulfur cluster binding"/>
    <property type="evidence" value="ECO:0007669"/>
    <property type="project" value="UniProtKB-KW"/>
</dbReference>
<keyword evidence="19" id="KW-0539">Nucleus</keyword>
<dbReference type="InterPro" id="IPR006554">
    <property type="entry name" value="Helicase-like_DEXD_c2"/>
</dbReference>
<comment type="cofactor">
    <cofactor evidence="1">
        <name>[4Fe-4S] cluster</name>
        <dbReference type="ChEBI" id="CHEBI:49883"/>
    </cofactor>
</comment>
<dbReference type="GO" id="GO:0005524">
    <property type="term" value="F:ATP binding"/>
    <property type="evidence" value="ECO:0007669"/>
    <property type="project" value="UniProtKB-KW"/>
</dbReference>
<evidence type="ECO:0000313" key="30">
    <source>
        <dbReference type="WBParaSite" id="MhA1_Contig121.frz3.gene37"/>
    </source>
</evidence>
<dbReference type="InterPro" id="IPR014013">
    <property type="entry name" value="Helic_SF1/SF2_ATP-bd_DinG/Rad3"/>
</dbReference>
<dbReference type="PANTHER" id="PTHR11472">
    <property type="entry name" value="DNA REPAIR DEAD HELICASE RAD3/XP-D SUBFAMILY MEMBER"/>
    <property type="match status" value="1"/>
</dbReference>
<dbReference type="SMART" id="SM00488">
    <property type="entry name" value="DEXDc2"/>
    <property type="match status" value="1"/>
</dbReference>
<keyword evidence="17" id="KW-0234">DNA repair</keyword>
<dbReference type="InterPro" id="IPR045028">
    <property type="entry name" value="DinG/Rad3-like"/>
</dbReference>
<evidence type="ECO:0000256" key="11">
    <source>
        <dbReference type="ARBA" id="ARBA00022840"/>
    </source>
</evidence>
<dbReference type="GO" id="GO:0003684">
    <property type="term" value="F:damaged DNA binding"/>
    <property type="evidence" value="ECO:0007669"/>
    <property type="project" value="TreeGrafter"/>
</dbReference>
<evidence type="ECO:0000313" key="29">
    <source>
        <dbReference type="Proteomes" id="UP000095281"/>
    </source>
</evidence>
<keyword evidence="5" id="KW-0004">4Fe-4S</keyword>
<evidence type="ECO:0000256" key="26">
    <source>
        <dbReference type="ARBA" id="ARBA00082576"/>
    </source>
</evidence>
<feature type="domain" description="Helicase ATP-binding" evidence="28">
    <location>
        <begin position="7"/>
        <end position="283"/>
    </location>
</feature>
<evidence type="ECO:0000256" key="3">
    <source>
        <dbReference type="ARBA" id="ARBA00009146"/>
    </source>
</evidence>
<keyword evidence="13" id="KW-0411">Iron-sulfur</keyword>
<dbReference type="GO" id="GO:0043139">
    <property type="term" value="F:5'-3' DNA helicase activity"/>
    <property type="evidence" value="ECO:0007669"/>
    <property type="project" value="UniProtKB-EC"/>
</dbReference>
<evidence type="ECO:0000256" key="13">
    <source>
        <dbReference type="ARBA" id="ARBA00023014"/>
    </source>
</evidence>
<evidence type="ECO:0000256" key="7">
    <source>
        <dbReference type="ARBA" id="ARBA00022741"/>
    </source>
</evidence>
<evidence type="ECO:0000256" key="27">
    <source>
        <dbReference type="SAM" id="Coils"/>
    </source>
</evidence>
<evidence type="ECO:0000259" key="28">
    <source>
        <dbReference type="PROSITE" id="PS51193"/>
    </source>
</evidence>
<keyword evidence="15" id="KW-0238">DNA-binding</keyword>
<keyword evidence="9" id="KW-0378">Hydrolase</keyword>
<dbReference type="InterPro" id="IPR010643">
    <property type="entry name" value="HBB"/>
</dbReference>
<keyword evidence="18" id="KW-0413">Isomerase</keyword>
<evidence type="ECO:0000256" key="22">
    <source>
        <dbReference type="ARBA" id="ARBA00078828"/>
    </source>
</evidence>
<evidence type="ECO:0000256" key="25">
    <source>
        <dbReference type="ARBA" id="ARBA00081188"/>
    </source>
</evidence>
<evidence type="ECO:0000256" key="16">
    <source>
        <dbReference type="ARBA" id="ARBA00023163"/>
    </source>
</evidence>
<organism evidence="29 30">
    <name type="scientific">Meloidogyne hapla</name>
    <name type="common">Root-knot nematode worm</name>
    <dbReference type="NCBI Taxonomy" id="6305"/>
    <lineage>
        <taxon>Eukaryota</taxon>
        <taxon>Metazoa</taxon>
        <taxon>Ecdysozoa</taxon>
        <taxon>Nematoda</taxon>
        <taxon>Chromadorea</taxon>
        <taxon>Rhabditida</taxon>
        <taxon>Tylenchina</taxon>
        <taxon>Tylenchomorpha</taxon>
        <taxon>Tylenchoidea</taxon>
        <taxon>Meloidogynidae</taxon>
        <taxon>Meloidogyninae</taxon>
        <taxon>Meloidogyne</taxon>
    </lineage>
</organism>
<dbReference type="FunFam" id="1.10.30.20:FF:000001">
    <property type="entry name" value="DNA repair helicase rad15"/>
    <property type="match status" value="1"/>
</dbReference>
<dbReference type="GO" id="GO:0045951">
    <property type="term" value="P:positive regulation of mitotic recombination"/>
    <property type="evidence" value="ECO:0007669"/>
    <property type="project" value="TreeGrafter"/>
</dbReference>
<dbReference type="GO" id="GO:0006366">
    <property type="term" value="P:transcription by RNA polymerase II"/>
    <property type="evidence" value="ECO:0007669"/>
    <property type="project" value="TreeGrafter"/>
</dbReference>
<keyword evidence="16" id="KW-0804">Transcription</keyword>
<feature type="coiled-coil region" evidence="27">
    <location>
        <begin position="255"/>
        <end position="304"/>
    </location>
</feature>
<dbReference type="EC" id="5.6.2.3" evidence="20"/>
<evidence type="ECO:0000256" key="12">
    <source>
        <dbReference type="ARBA" id="ARBA00023004"/>
    </source>
</evidence>
<dbReference type="PRINTS" id="PR00852">
    <property type="entry name" value="XRODRMPGMNTD"/>
</dbReference>
<dbReference type="SMART" id="SM00491">
    <property type="entry name" value="HELICc2"/>
    <property type="match status" value="1"/>
</dbReference>
<dbReference type="GO" id="GO:0016818">
    <property type="term" value="F:hydrolase activity, acting on acid anhydrides, in phosphorus-containing anhydrides"/>
    <property type="evidence" value="ECO:0007669"/>
    <property type="project" value="InterPro"/>
</dbReference>
<dbReference type="CDD" id="cd18788">
    <property type="entry name" value="SF2_C_XPD"/>
    <property type="match status" value="1"/>
</dbReference>
<proteinExistence type="inferred from homology"/>
<evidence type="ECO:0000256" key="4">
    <source>
        <dbReference type="ARBA" id="ARBA00014344"/>
    </source>
</evidence>
<dbReference type="OMA" id="WQTMGIL"/>
<keyword evidence="27" id="KW-0175">Coiled coil</keyword>
<evidence type="ECO:0000256" key="2">
    <source>
        <dbReference type="ARBA" id="ARBA00004123"/>
    </source>
</evidence>
<dbReference type="NCBIfam" id="TIGR00604">
    <property type="entry name" value="rad3"/>
    <property type="match status" value="1"/>
</dbReference>
<dbReference type="PROSITE" id="PS51193">
    <property type="entry name" value="HELICASE_ATP_BIND_2"/>
    <property type="match status" value="1"/>
</dbReference>
<evidence type="ECO:0000256" key="20">
    <source>
        <dbReference type="ARBA" id="ARBA00044969"/>
    </source>
</evidence>
<dbReference type="Proteomes" id="UP000095281">
    <property type="component" value="Unplaced"/>
</dbReference>
<name>A0A1I8B0I6_MELHA</name>
<dbReference type="PANTHER" id="PTHR11472:SF1">
    <property type="entry name" value="GENERAL TRANSCRIPTION AND DNA REPAIR FACTOR IIH HELICASE SUBUNIT XPD"/>
    <property type="match status" value="1"/>
</dbReference>
<evidence type="ECO:0000256" key="15">
    <source>
        <dbReference type="ARBA" id="ARBA00023125"/>
    </source>
</evidence>
<reference evidence="30" key="1">
    <citation type="submission" date="2016-11" db="UniProtKB">
        <authorList>
            <consortium name="WormBaseParasite"/>
        </authorList>
    </citation>
    <scope>IDENTIFICATION</scope>
</reference>
<dbReference type="FunFam" id="3.40.50.300:FF:000381">
    <property type="entry name" value="TFIIH basal transcription factor complex helicase subunit"/>
    <property type="match status" value="1"/>
</dbReference>
<dbReference type="Gene3D" id="1.10.30.20">
    <property type="entry name" value="Bacterial XPD DNA helicase, FeS cluster domain"/>
    <property type="match status" value="1"/>
</dbReference>
<dbReference type="Pfam" id="PF06777">
    <property type="entry name" value="HBB"/>
    <property type="match status" value="1"/>
</dbReference>
<keyword evidence="29" id="KW-1185">Reference proteome</keyword>
<comment type="similarity">
    <text evidence="3">Belongs to the helicase family. RAD3/XPD subfamily.</text>
</comment>
<dbReference type="PROSITE" id="PS00690">
    <property type="entry name" value="DEAH_ATP_HELICASE"/>
    <property type="match status" value="1"/>
</dbReference>
<dbReference type="Gene3D" id="1.10.275.40">
    <property type="match status" value="1"/>
</dbReference>
<dbReference type="SUPFAM" id="SSF52540">
    <property type="entry name" value="P-loop containing nucleoside triphosphate hydrolases"/>
    <property type="match status" value="1"/>
</dbReference>
<evidence type="ECO:0000256" key="23">
    <source>
        <dbReference type="ARBA" id="ARBA00079246"/>
    </source>
</evidence>
<evidence type="ECO:0000256" key="17">
    <source>
        <dbReference type="ARBA" id="ARBA00023204"/>
    </source>
</evidence>
<sequence length="754" mass="86875">MKLNIDGLNILFPYEYVYPEQVLYMEQLKKALDAPGHCLLEMPSGTGKTVSLLALVVAYMRRYPDRLHKLIYCSRTIPEIEKCVEELKRLFHYYRNVTGVQPDFLALTLSARKNLCINKDVVSLRNGTAVDGACQRLTASYVRAKRRLNPDLPCCSFFEKFDEKRDLTLPNGVFNLSDLREWGRQNGICPYFTCRHLIDKANIIVYSYHYLLDPKIADLVSRKLNPKSCVVFDEAHNIDNVCIESMSVTLTKKMMEKCSKNIDKLEEYIQTLKKENEERIQDEYEKLVEGLRKVQKEREEDERTWANPVLPNEILNEAIPGTVRTSEHFMMFMRRILEYIKHRMRVKTVQIESPAAFLRDIKSRVFVDRKPMRFCAERLASLSKTLEIADISDFSPLVKLATFSTIVSTYSIGFSLVFEPKESKTNDAAIHLNCMDASIAIRPVLERFQTVVITSGTLSPMEMYPKILDFDPIIKASLSMTLARQCISPMIEMIKLKLLHVLKPEKIFLLLEIMEKLAAIVPDGIVVFFTSYVYMENVVTAWYEQRMIDELIKLKLLFIETTDALETSVALEKYVEACECGRGAILFSVARGKVSEGIDFSHHLGRAVVMLGIPYMYTESRILRARLEYLRDQFGIKENDFLTFDAMRHAAQCVGRAIRGKTDYGLIIFADKRYCRADKRLKLPKWIQEHITDAQTNLSIEEAIMAAKRWFPLMAQPFTKEHQLGISLLSAEIIGNKQEDVLSKFRDNVVAEFD</sequence>
<dbReference type="GO" id="GO:0035315">
    <property type="term" value="P:hair cell differentiation"/>
    <property type="evidence" value="ECO:0007669"/>
    <property type="project" value="UniProtKB-ARBA"/>
</dbReference>
<dbReference type="InterPro" id="IPR027417">
    <property type="entry name" value="P-loop_NTPase"/>
</dbReference>
<dbReference type="FunFam" id="3.40.50.300:FF:000128">
    <property type="entry name" value="Putative DNA repair helicase RAD3"/>
    <property type="match status" value="1"/>
</dbReference>
<dbReference type="Pfam" id="PF13307">
    <property type="entry name" value="Helicase_C_2"/>
    <property type="match status" value="1"/>
</dbReference>
<dbReference type="InterPro" id="IPR042493">
    <property type="entry name" value="XPD_DNA_FeS"/>
</dbReference>
<evidence type="ECO:0000256" key="14">
    <source>
        <dbReference type="ARBA" id="ARBA00023015"/>
    </source>
</evidence>
<evidence type="ECO:0000256" key="1">
    <source>
        <dbReference type="ARBA" id="ARBA00001966"/>
    </source>
</evidence>
<keyword evidence="11" id="KW-0067">ATP-binding</keyword>